<dbReference type="GO" id="GO:0006518">
    <property type="term" value="P:peptide metabolic process"/>
    <property type="evidence" value="ECO:0007669"/>
    <property type="project" value="UniProtKB-ARBA"/>
</dbReference>
<evidence type="ECO:0000256" key="4">
    <source>
        <dbReference type="ARBA" id="ARBA00023235"/>
    </source>
</evidence>
<dbReference type="InterPro" id="IPR029065">
    <property type="entry name" value="Enolase_C-like"/>
</dbReference>
<evidence type="ECO:0000313" key="9">
    <source>
        <dbReference type="EMBL" id="CAG5018661.1"/>
    </source>
</evidence>
<sequence length="351" mass="39316">MNIKTIRSYAKSVPLKRPYTIARETISVAEIIFFEVELSNGVIGKGAANPDPEVIGETPEQTLYNLGSEKVYLGLKGKDIREFLSHIAFFRQIYPDFPATLAAIDIALHDAFGKWIGLPVVDFYGRHHNSMPTSITIGIKNVAETLYEAKEYKDQGFRILKIKTGVNAQEDAERVIRLYETFGDYFTVRVDANEGYSAEDLRFFLDQTASVPLELTEQPFHPRMDKMLLQFPAGIRRKLAADESLKDARTALRLANEALFGIFNIKLMKCGGITAAFEIANIARQADIELFWGCNDESSLSISAALHAAFACRNTRYLDLDGSFDLMEDEQESGFVVKNGYLRIKSNPGIS</sequence>
<feature type="active site" description="Proton acceptor; specific for (S)-substrate epimerization" evidence="5">
    <location>
        <position position="266"/>
    </location>
</feature>
<dbReference type="Pfam" id="PF13378">
    <property type="entry name" value="MR_MLE_C"/>
    <property type="match status" value="1"/>
</dbReference>
<dbReference type="Gene3D" id="3.30.390.10">
    <property type="entry name" value="Enolase-like, N-terminal domain"/>
    <property type="match status" value="1"/>
</dbReference>
<comment type="similarity">
    <text evidence="1 7">Belongs to the mandelate racemase/muconate lactonizing enzyme family.</text>
</comment>
<keyword evidence="4 7" id="KW-0413">Isomerase</keyword>
<dbReference type="InterPro" id="IPR034603">
    <property type="entry name" value="Dipeptide_epimerase"/>
</dbReference>
<keyword evidence="10" id="KW-1185">Reference proteome</keyword>
<gene>
    <name evidence="9" type="ORF">DYBT9275_06046</name>
</gene>
<evidence type="ECO:0000256" key="5">
    <source>
        <dbReference type="PIRSR" id="PIRSR634603-1"/>
    </source>
</evidence>
<comment type="caution">
    <text evidence="9">The sequence shown here is derived from an EMBL/GenBank/DDBJ whole genome shotgun (WGS) entry which is preliminary data.</text>
</comment>
<dbReference type="GO" id="GO:0016855">
    <property type="term" value="F:racemase and epimerase activity, acting on amino acids and derivatives"/>
    <property type="evidence" value="ECO:0007669"/>
    <property type="project" value="UniProtKB-UniRule"/>
</dbReference>
<evidence type="ECO:0000256" key="3">
    <source>
        <dbReference type="ARBA" id="ARBA00022842"/>
    </source>
</evidence>
<name>A0A916JHD0_9BACT</name>
<evidence type="ECO:0000256" key="1">
    <source>
        <dbReference type="ARBA" id="ARBA00008031"/>
    </source>
</evidence>
<dbReference type="SFLD" id="SFLDG00180">
    <property type="entry name" value="muconate_cycloisomerase"/>
    <property type="match status" value="1"/>
</dbReference>
<organism evidence="9 10">
    <name type="scientific">Dyadobacter helix</name>
    <dbReference type="NCBI Taxonomy" id="2822344"/>
    <lineage>
        <taxon>Bacteria</taxon>
        <taxon>Pseudomonadati</taxon>
        <taxon>Bacteroidota</taxon>
        <taxon>Cytophagia</taxon>
        <taxon>Cytophagales</taxon>
        <taxon>Spirosomataceae</taxon>
        <taxon>Dyadobacter</taxon>
    </lineage>
</organism>
<dbReference type="EMBL" id="CAJRAF010000004">
    <property type="protein sequence ID" value="CAG5018661.1"/>
    <property type="molecule type" value="Genomic_DNA"/>
</dbReference>
<keyword evidence="2 6" id="KW-0479">Metal-binding</keyword>
<dbReference type="SUPFAM" id="SSF51604">
    <property type="entry name" value="Enolase C-terminal domain-like"/>
    <property type="match status" value="1"/>
</dbReference>
<dbReference type="SMART" id="SM00922">
    <property type="entry name" value="MR_MLE"/>
    <property type="match status" value="1"/>
</dbReference>
<dbReference type="SFLD" id="SFLDS00001">
    <property type="entry name" value="Enolase"/>
    <property type="match status" value="1"/>
</dbReference>
<dbReference type="PANTHER" id="PTHR48073:SF2">
    <property type="entry name" value="O-SUCCINYLBENZOATE SYNTHASE"/>
    <property type="match status" value="1"/>
</dbReference>
<dbReference type="PANTHER" id="PTHR48073">
    <property type="entry name" value="O-SUCCINYLBENZOATE SYNTHASE-RELATED"/>
    <property type="match status" value="1"/>
</dbReference>
<evidence type="ECO:0000256" key="2">
    <source>
        <dbReference type="ARBA" id="ARBA00022723"/>
    </source>
</evidence>
<proteinExistence type="inferred from homology"/>
<dbReference type="Gene3D" id="3.20.20.120">
    <property type="entry name" value="Enolase-like C-terminal domain"/>
    <property type="match status" value="1"/>
</dbReference>
<feature type="active site" description="Proton acceptor; specific for (R)-substrate epimerization" evidence="5">
    <location>
        <position position="163"/>
    </location>
</feature>
<dbReference type="Proteomes" id="UP000680038">
    <property type="component" value="Unassembled WGS sequence"/>
</dbReference>
<feature type="binding site" evidence="6">
    <location>
        <position position="242"/>
    </location>
    <ligand>
        <name>Mg(2+)</name>
        <dbReference type="ChEBI" id="CHEBI:18420"/>
    </ligand>
</feature>
<keyword evidence="3 6" id="KW-0460">Magnesium</keyword>
<dbReference type="AlphaFoldDB" id="A0A916JHD0"/>
<dbReference type="Pfam" id="PF02746">
    <property type="entry name" value="MR_MLE_N"/>
    <property type="match status" value="1"/>
</dbReference>
<feature type="domain" description="Mandelate racemase/muconate lactonizing enzyme C-terminal" evidence="8">
    <location>
        <begin position="142"/>
        <end position="238"/>
    </location>
</feature>
<dbReference type="CDD" id="cd03319">
    <property type="entry name" value="L-Ala-DL-Glu_epimerase"/>
    <property type="match status" value="1"/>
</dbReference>
<dbReference type="EC" id="5.1.1.-" evidence="7"/>
<dbReference type="GO" id="GO:0000287">
    <property type="term" value="F:magnesium ion binding"/>
    <property type="evidence" value="ECO:0007669"/>
    <property type="project" value="UniProtKB-ARBA"/>
</dbReference>
<dbReference type="InterPro" id="IPR013342">
    <property type="entry name" value="Mandelate_racemase_C"/>
</dbReference>
<evidence type="ECO:0000256" key="6">
    <source>
        <dbReference type="PIRSR" id="PIRSR634603-3"/>
    </source>
</evidence>
<evidence type="ECO:0000259" key="8">
    <source>
        <dbReference type="SMART" id="SM00922"/>
    </source>
</evidence>
<dbReference type="InterPro" id="IPR029017">
    <property type="entry name" value="Enolase-like_N"/>
</dbReference>
<reference evidence="9" key="1">
    <citation type="submission" date="2021-04" db="EMBL/GenBank/DDBJ databases">
        <authorList>
            <person name="Rodrigo-Torres L."/>
            <person name="Arahal R. D."/>
            <person name="Lucena T."/>
        </authorList>
    </citation>
    <scope>NUCLEOTIDE SEQUENCE</scope>
    <source>
        <strain evidence="9">CECT 9275</strain>
    </source>
</reference>
<dbReference type="InterPro" id="IPR036849">
    <property type="entry name" value="Enolase-like_C_sf"/>
</dbReference>
<feature type="binding site" evidence="6">
    <location>
        <position position="191"/>
    </location>
    <ligand>
        <name>Mg(2+)</name>
        <dbReference type="ChEBI" id="CHEBI:18420"/>
    </ligand>
</feature>
<accession>A0A916JHD0</accession>
<dbReference type="InterPro" id="IPR013341">
    <property type="entry name" value="Mandelate_racemase_N_dom"/>
</dbReference>
<evidence type="ECO:0000256" key="7">
    <source>
        <dbReference type="RuleBase" id="RU366006"/>
    </source>
</evidence>
<dbReference type="SUPFAM" id="SSF54826">
    <property type="entry name" value="Enolase N-terminal domain-like"/>
    <property type="match status" value="1"/>
</dbReference>
<protein>
    <recommendedName>
        <fullName evidence="7">Dipeptide epimerase</fullName>
        <ecNumber evidence="7">5.1.1.-</ecNumber>
    </recommendedName>
</protein>
<feature type="binding site" evidence="6">
    <location>
        <position position="217"/>
    </location>
    <ligand>
        <name>Mg(2+)</name>
        <dbReference type="ChEBI" id="CHEBI:18420"/>
    </ligand>
</feature>
<evidence type="ECO:0000313" key="10">
    <source>
        <dbReference type="Proteomes" id="UP000680038"/>
    </source>
</evidence>
<comment type="cofactor">
    <cofactor evidence="6 7">
        <name>Mg(2+)</name>
        <dbReference type="ChEBI" id="CHEBI:18420"/>
    </cofactor>
    <text evidence="6 7">Binds 1 Mg(2+) ion per subunit.</text>
</comment>
<dbReference type="RefSeq" id="WP_215242346.1">
    <property type="nucleotide sequence ID" value="NZ_CAJRAF010000004.1"/>
</dbReference>